<organism evidence="2">
    <name type="scientific">marine sediment metagenome</name>
    <dbReference type="NCBI Taxonomy" id="412755"/>
    <lineage>
        <taxon>unclassified sequences</taxon>
        <taxon>metagenomes</taxon>
        <taxon>ecological metagenomes</taxon>
    </lineage>
</organism>
<evidence type="ECO:0000313" key="2">
    <source>
        <dbReference type="EMBL" id="KKL76804.1"/>
    </source>
</evidence>
<dbReference type="InterPro" id="IPR011105">
    <property type="entry name" value="Cell_wall_hydrolase_SleB"/>
</dbReference>
<dbReference type="GO" id="GO:0016787">
    <property type="term" value="F:hydrolase activity"/>
    <property type="evidence" value="ECO:0007669"/>
    <property type="project" value="InterPro"/>
</dbReference>
<dbReference type="Pfam" id="PF07486">
    <property type="entry name" value="Hydrolase_2"/>
    <property type="match status" value="1"/>
</dbReference>
<proteinExistence type="predicted"/>
<feature type="domain" description="Cell wall hydrolase SleB" evidence="1">
    <location>
        <begin position="24"/>
        <end position="143"/>
    </location>
</feature>
<dbReference type="InterPro" id="IPR042047">
    <property type="entry name" value="SleB_dom1"/>
</dbReference>
<evidence type="ECO:0000259" key="1">
    <source>
        <dbReference type="Pfam" id="PF07486"/>
    </source>
</evidence>
<name>A0A0F9ES40_9ZZZZ</name>
<protein>
    <recommendedName>
        <fullName evidence="1">Cell wall hydrolase SleB domain-containing protein</fullName>
    </recommendedName>
</protein>
<reference evidence="2" key="1">
    <citation type="journal article" date="2015" name="Nature">
        <title>Complex archaea that bridge the gap between prokaryotes and eukaryotes.</title>
        <authorList>
            <person name="Spang A."/>
            <person name="Saw J.H."/>
            <person name="Jorgensen S.L."/>
            <person name="Zaremba-Niedzwiedzka K."/>
            <person name="Martijn J."/>
            <person name="Lind A.E."/>
            <person name="van Eijk R."/>
            <person name="Schleper C."/>
            <person name="Guy L."/>
            <person name="Ettema T.J."/>
        </authorList>
    </citation>
    <scope>NUCLEOTIDE SEQUENCE</scope>
</reference>
<dbReference type="Gene3D" id="1.10.10.2520">
    <property type="entry name" value="Cell wall hydrolase SleB, domain 1"/>
    <property type="match status" value="1"/>
</dbReference>
<comment type="caution">
    <text evidence="2">The sequence shown here is derived from an EMBL/GenBank/DDBJ whole genome shotgun (WGS) entry which is preliminary data.</text>
</comment>
<dbReference type="EMBL" id="LAZR01023936">
    <property type="protein sequence ID" value="KKL76804.1"/>
    <property type="molecule type" value="Genomic_DNA"/>
</dbReference>
<dbReference type="AlphaFoldDB" id="A0A0F9ES40"/>
<accession>A0A0F9ES40</accession>
<gene>
    <name evidence="2" type="ORF">LCGC14_2041200</name>
</gene>
<sequence length="147" mass="16339">MKNMMRLSDLDIAACTVVGEAAAEPWEGKLGVAYVLINRWRTTSGQFARDDTLATACLRHLQFSVWTAKDPGFSRLYEYGPKGKIYRESMRAVLVAIDGIEPDPTNGALHYHTVASPEWAKSWPPSWASGHEPSATIARHVFYNDVA</sequence>